<dbReference type="PANTHER" id="PTHR46534:SF1">
    <property type="entry name" value="IGGFC-BINDING PROTEIN N-TERMINAL DOMAIN-CONTAINING PROTEIN"/>
    <property type="match status" value="1"/>
</dbReference>
<keyword evidence="1" id="KW-1133">Transmembrane helix</keyword>
<dbReference type="PANTHER" id="PTHR46534">
    <property type="entry name" value="IGGFC_BINDING DOMAIN-CONTAINING PROTEIN"/>
    <property type="match status" value="1"/>
</dbReference>
<feature type="domain" description="VWFD" evidence="2">
    <location>
        <begin position="852"/>
        <end position="1027"/>
    </location>
</feature>
<keyword evidence="1" id="KW-0472">Membrane</keyword>
<keyword evidence="4" id="KW-1185">Reference proteome</keyword>
<name>A0ABD3TI47_SINWO</name>
<sequence length="1524" mass="172574">MLKYIRRLNILFKVKVPKSYEKFKCTKWLTILSLIYSTVYTDLSHAVPDTADGKPLQLQDENNHNRYDDARWGREFILVVTEYSSTIGTYMYVVCTTETIINISAPHVNMDETRTIMSGTNVIQLNGRLMNFYNGLKTKGVHVIADKPISIYVFEDSDNVFRTEGYLALPTSELSTEYVVVTDSCNTTWKCQFVIAALESNTIVDVTFKTSGTIEINDISYSSGNVFTLGMSSFDTFQVRHYHDLTGTLIKSNKPIAIFSGVKCANNRRLGSYCQHAVEQIVPIRSLGQEYITVPLFPADYYRYRIIAPYNNTIASINGTNMTIESGNFYEGKATDPIYIHTSKPVMVIEYSHCSYQYCRQERNPSMITIPSINTFFSNFTFGMPHTLTRSEMNYYLLVVIENDKADVLMLDNQWIHLEHKYPFTTSWRGNYTILVTKISSGYHTLYHPNAFVRFGALFYGTGEYTSIGFPLGYHSAQPIPDVILVPSSTNSINIVLTTTRGYEQVYEVKGTPMSAGKPSIQTGRFHSNQTTAMHNFTTLDPPGTCFKFEIVTTTWYGILISGSEPVFRDNVCYDPSKLSVTFDPRGTPCVTKTTTGSGQWAGSSEPVVEPHVFYDTSFISRPVVRPDIQRLTNNKTRLIFYCDFDPSSGTSVLYQAKWYRDKIEPGTKLMTSLYYTREDIRSLSYLSETEISLGMTIMCTISVTHGNITVPSEPYFIGFEVMINDTLKIQDLVETWVHIRLTVPFACHVQSEECFLGVNMFYNETEADNCLLPAAAALTSCGIRISSMKWNESYAVKIVPMHGQNLRNISRTYNILLRTDETFAHELFRNYTLPRHIQVEVSTDTSNLNGKECHAICDPHMRTFDGRYYENQNEGIYILYKHLKIPVQVQMRTNKCYGFPEGPPFCPCGVAIAAGRDVFVVDRCSIPITIYMPQCDDGTLKGKIKNAGNFYQIYLPSGSWVKITSGLFFNIYIYPSISDRMTTSGLCGYLDGNVENDFVLRNSTTVPDSEFEEFNFNWLVKPEEDLFNISNYKSLKSWPNEDYLCICRHYQDGNGSQSEKCTPDSRKVCPESGLNDSLATDCNITLSVKPNAKIELDPSDFNVSQSENDATMEIEPKTNFTENSATHECWSYLNSSLLFVKCSQIPDIDPTSFATTCVKDALISKTMFWAPTHMDNAQKRCIYQVTVNQPLPDVMIAKYNITSYSDEQTSNKTTNENGIQTGVSLRELKDLACPMNCNDQGNCSKGQCHCNKGYGSDDCSVDLTKPPDVYGIPNRGVCDLHESRCRDFSVLGNNFAYSTNIFCRLCLFQIKANKTIFHDNSSSHHLGTWISSAEVSCPIVDFRSKRSVQFPDDLDTLAIGYRVAVGYTRNIFGRNISLLILDAFCVDCIKAGFDIKCTLKEGFYLINRRCNKIMSADEKQESGSTVLIISSVLGSVLVVVVVCGLLYYCLIIRVRSDRAKDKAYEDLQEMQRRNEYYRTAEDVYDDIETNYVKLVNTQHNVSRGDNCLNELRNDLESEGSNYF</sequence>
<dbReference type="Pfam" id="PF26129">
    <property type="entry name" value="Vwde"/>
    <property type="match status" value="1"/>
</dbReference>
<dbReference type="EMBL" id="JBJQND010000018">
    <property type="protein sequence ID" value="KAL3836002.1"/>
    <property type="molecule type" value="Genomic_DNA"/>
</dbReference>
<keyword evidence="1" id="KW-0812">Transmembrane</keyword>
<dbReference type="InterPro" id="IPR001846">
    <property type="entry name" value="VWF_type-D"/>
</dbReference>
<feature type="transmembrane region" description="Helical" evidence="1">
    <location>
        <begin position="1427"/>
        <end position="1451"/>
    </location>
</feature>
<accession>A0ABD3TI47</accession>
<dbReference type="Proteomes" id="UP001634394">
    <property type="component" value="Unassembled WGS sequence"/>
</dbReference>
<protein>
    <recommendedName>
        <fullName evidence="2">VWFD domain-containing protein</fullName>
    </recommendedName>
</protein>
<dbReference type="InterPro" id="IPR058727">
    <property type="entry name" value="Helical_Vwde"/>
</dbReference>
<evidence type="ECO:0000259" key="2">
    <source>
        <dbReference type="PROSITE" id="PS51233"/>
    </source>
</evidence>
<gene>
    <name evidence="3" type="ORF">ACJMK2_021457</name>
</gene>
<organism evidence="3 4">
    <name type="scientific">Sinanodonta woodiana</name>
    <name type="common">Chinese pond mussel</name>
    <name type="synonym">Anodonta woodiana</name>
    <dbReference type="NCBI Taxonomy" id="1069815"/>
    <lineage>
        <taxon>Eukaryota</taxon>
        <taxon>Metazoa</taxon>
        <taxon>Spiralia</taxon>
        <taxon>Lophotrochozoa</taxon>
        <taxon>Mollusca</taxon>
        <taxon>Bivalvia</taxon>
        <taxon>Autobranchia</taxon>
        <taxon>Heteroconchia</taxon>
        <taxon>Palaeoheterodonta</taxon>
        <taxon>Unionida</taxon>
        <taxon>Unionoidea</taxon>
        <taxon>Unionidae</taxon>
        <taxon>Unioninae</taxon>
        <taxon>Sinanodonta</taxon>
    </lineage>
</organism>
<dbReference type="Gene3D" id="2.60.120.260">
    <property type="entry name" value="Galactose-binding domain-like"/>
    <property type="match status" value="1"/>
</dbReference>
<dbReference type="InterPro" id="IPR035234">
    <property type="entry name" value="IgGFc-bd_N"/>
</dbReference>
<dbReference type="Pfam" id="PF17517">
    <property type="entry name" value="IgGFc_binding"/>
    <property type="match status" value="1"/>
</dbReference>
<dbReference type="PROSITE" id="PS51233">
    <property type="entry name" value="VWFD"/>
    <property type="match status" value="1"/>
</dbReference>
<proteinExistence type="predicted"/>
<comment type="caution">
    <text evidence="3">The sequence shown here is derived from an EMBL/GenBank/DDBJ whole genome shotgun (WGS) entry which is preliminary data.</text>
</comment>
<evidence type="ECO:0000313" key="4">
    <source>
        <dbReference type="Proteomes" id="UP001634394"/>
    </source>
</evidence>
<reference evidence="3 4" key="1">
    <citation type="submission" date="2024-11" db="EMBL/GenBank/DDBJ databases">
        <title>Chromosome-level genome assembly of the freshwater bivalve Anodonta woodiana.</title>
        <authorList>
            <person name="Chen X."/>
        </authorList>
    </citation>
    <scope>NUCLEOTIDE SEQUENCE [LARGE SCALE GENOMIC DNA]</scope>
    <source>
        <strain evidence="3">MN2024</strain>
        <tissue evidence="3">Gills</tissue>
    </source>
</reference>
<dbReference type="Pfam" id="PF00094">
    <property type="entry name" value="VWD"/>
    <property type="match status" value="1"/>
</dbReference>
<evidence type="ECO:0000256" key="1">
    <source>
        <dbReference type="SAM" id="Phobius"/>
    </source>
</evidence>
<evidence type="ECO:0000313" key="3">
    <source>
        <dbReference type="EMBL" id="KAL3836002.1"/>
    </source>
</evidence>